<feature type="domain" description="Fumarylacetoacetase-like C-terminal" evidence="2">
    <location>
        <begin position="84"/>
        <end position="258"/>
    </location>
</feature>
<organism evidence="3 4">
    <name type="scientific">Streptomyces coffeae</name>
    <dbReference type="NCBI Taxonomy" id="621382"/>
    <lineage>
        <taxon>Bacteria</taxon>
        <taxon>Bacillati</taxon>
        <taxon>Actinomycetota</taxon>
        <taxon>Actinomycetes</taxon>
        <taxon>Kitasatosporales</taxon>
        <taxon>Streptomycetaceae</taxon>
        <taxon>Streptomyces</taxon>
    </lineage>
</organism>
<evidence type="ECO:0000256" key="1">
    <source>
        <dbReference type="ARBA" id="ARBA00023239"/>
    </source>
</evidence>
<dbReference type="Gene3D" id="3.90.850.10">
    <property type="entry name" value="Fumarylacetoacetase-like, C-terminal domain"/>
    <property type="match status" value="1"/>
</dbReference>
<dbReference type="EMBL" id="JAERRF010000007">
    <property type="protein sequence ID" value="MBL1097758.1"/>
    <property type="molecule type" value="Genomic_DNA"/>
</dbReference>
<dbReference type="Pfam" id="PF01557">
    <property type="entry name" value="FAA_hydrolase"/>
    <property type="match status" value="1"/>
</dbReference>
<keyword evidence="1" id="KW-0456">Lyase</keyword>
<dbReference type="GO" id="GO:0016787">
    <property type="term" value="F:hydrolase activity"/>
    <property type="evidence" value="ECO:0007669"/>
    <property type="project" value="UniProtKB-KW"/>
</dbReference>
<dbReference type="InterPro" id="IPR011234">
    <property type="entry name" value="Fumarylacetoacetase-like_C"/>
</dbReference>
<dbReference type="InterPro" id="IPR036663">
    <property type="entry name" value="Fumarylacetoacetase_C_sf"/>
</dbReference>
<reference evidence="3 4" key="1">
    <citation type="submission" date="2021-01" db="EMBL/GenBank/DDBJ databases">
        <title>WGS of actinomycetes isolated from Thailand.</title>
        <authorList>
            <person name="Thawai C."/>
        </authorList>
    </citation>
    <scope>NUCLEOTIDE SEQUENCE [LARGE SCALE GENOMIC DNA]</scope>
    <source>
        <strain evidence="3 4">CA1R205</strain>
    </source>
</reference>
<gene>
    <name evidence="3" type="ORF">JK363_13965</name>
</gene>
<dbReference type="PANTHER" id="PTHR30143">
    <property type="entry name" value="ACID HYDRATASE"/>
    <property type="match status" value="1"/>
</dbReference>
<accession>A0ABS1NCI0</accession>
<protein>
    <submittedName>
        <fullName evidence="3">Fumarylacetoacetate hydrolase family protein</fullName>
    </submittedName>
</protein>
<keyword evidence="3" id="KW-0378">Hydrolase</keyword>
<dbReference type="InterPro" id="IPR050772">
    <property type="entry name" value="Hydratase-Decarb/MhpD_sf"/>
</dbReference>
<proteinExistence type="predicted"/>
<evidence type="ECO:0000313" key="3">
    <source>
        <dbReference type="EMBL" id="MBL1097758.1"/>
    </source>
</evidence>
<dbReference type="SUPFAM" id="SSF56529">
    <property type="entry name" value="FAH"/>
    <property type="match status" value="1"/>
</dbReference>
<comment type="caution">
    <text evidence="3">The sequence shown here is derived from an EMBL/GenBank/DDBJ whole genome shotgun (WGS) entry which is preliminary data.</text>
</comment>
<name>A0ABS1NCI0_9ACTN</name>
<sequence length="268" mass="28457">MSTVTPDVAALARTLDDAALRARAVPRLTDTADLDVEAGYAVQRALVERRLARGERMAGIKLGFTSKAKMRQMGVDDLIWGRLTDAMRFPDGATVRLDRFVHPRIEPEIAFLLGRPLTGDISGEEAVAAVTAVAPAYEIIDSRYEGFRFSLPDVVADNSSSSGFGVGPWRDVRSFDLVTGLAHLGMTLEVDGRAVETGSSAAILGHPLRSITAAARLAADAGLVLEKGWVVLAGAATAAVPLEAGRHVRVNAGRLGSVDITTEEEQGR</sequence>
<keyword evidence="4" id="KW-1185">Reference proteome</keyword>
<dbReference type="Proteomes" id="UP000634229">
    <property type="component" value="Unassembled WGS sequence"/>
</dbReference>
<evidence type="ECO:0000259" key="2">
    <source>
        <dbReference type="Pfam" id="PF01557"/>
    </source>
</evidence>
<dbReference type="RefSeq" id="WP_201875182.1">
    <property type="nucleotide sequence ID" value="NZ_JAERRF010000007.1"/>
</dbReference>
<evidence type="ECO:0000313" key="4">
    <source>
        <dbReference type="Proteomes" id="UP000634229"/>
    </source>
</evidence>
<dbReference type="PANTHER" id="PTHR30143:SF0">
    <property type="entry name" value="2-KETO-4-PENTENOATE HYDRATASE"/>
    <property type="match status" value="1"/>
</dbReference>